<accession>X0TFJ9</accession>
<sequence>MQSSSSIGGNKKVSLAAKKAQTPASKRHDVKIALVKDLGRKVRVRKQRHGQTTGWQVYLGQQKVVLAGQG</sequence>
<proteinExistence type="predicted"/>
<feature type="region of interest" description="Disordered" evidence="1">
    <location>
        <begin position="1"/>
        <end position="27"/>
    </location>
</feature>
<evidence type="ECO:0000256" key="1">
    <source>
        <dbReference type="SAM" id="MobiDB-lite"/>
    </source>
</evidence>
<name>X0TFJ9_9ZZZZ</name>
<gene>
    <name evidence="2" type="ORF">S01H1_13309</name>
</gene>
<protein>
    <submittedName>
        <fullName evidence="2">Uncharacterized protein</fullName>
    </submittedName>
</protein>
<feature type="non-terminal residue" evidence="2">
    <location>
        <position position="70"/>
    </location>
</feature>
<dbReference type="EMBL" id="BARS01006869">
    <property type="protein sequence ID" value="GAF74850.1"/>
    <property type="molecule type" value="Genomic_DNA"/>
</dbReference>
<comment type="caution">
    <text evidence="2">The sequence shown here is derived from an EMBL/GenBank/DDBJ whole genome shotgun (WGS) entry which is preliminary data.</text>
</comment>
<dbReference type="AlphaFoldDB" id="X0TFJ9"/>
<evidence type="ECO:0000313" key="2">
    <source>
        <dbReference type="EMBL" id="GAF74850.1"/>
    </source>
</evidence>
<organism evidence="2">
    <name type="scientific">marine sediment metagenome</name>
    <dbReference type="NCBI Taxonomy" id="412755"/>
    <lineage>
        <taxon>unclassified sequences</taxon>
        <taxon>metagenomes</taxon>
        <taxon>ecological metagenomes</taxon>
    </lineage>
</organism>
<reference evidence="2" key="1">
    <citation type="journal article" date="2014" name="Front. Microbiol.">
        <title>High frequency of phylogenetically diverse reductive dehalogenase-homologous genes in deep subseafloor sedimentary metagenomes.</title>
        <authorList>
            <person name="Kawai M."/>
            <person name="Futagami T."/>
            <person name="Toyoda A."/>
            <person name="Takaki Y."/>
            <person name="Nishi S."/>
            <person name="Hori S."/>
            <person name="Arai W."/>
            <person name="Tsubouchi T."/>
            <person name="Morono Y."/>
            <person name="Uchiyama I."/>
            <person name="Ito T."/>
            <person name="Fujiyama A."/>
            <person name="Inagaki F."/>
            <person name="Takami H."/>
        </authorList>
    </citation>
    <scope>NUCLEOTIDE SEQUENCE</scope>
    <source>
        <strain evidence="2">Expedition CK06-06</strain>
    </source>
</reference>